<reference evidence="2" key="1">
    <citation type="journal article" date="2012" name="Nat. Biotechnol.">
        <title>Reference genome sequence of the model plant Setaria.</title>
        <authorList>
            <person name="Bennetzen J.L."/>
            <person name="Schmutz J."/>
            <person name="Wang H."/>
            <person name="Percifield R."/>
            <person name="Hawkins J."/>
            <person name="Pontaroli A.C."/>
            <person name="Estep M."/>
            <person name="Feng L."/>
            <person name="Vaughn J.N."/>
            <person name="Grimwood J."/>
            <person name="Jenkins J."/>
            <person name="Barry K."/>
            <person name="Lindquist E."/>
            <person name="Hellsten U."/>
            <person name="Deshpande S."/>
            <person name="Wang X."/>
            <person name="Wu X."/>
            <person name="Mitros T."/>
            <person name="Triplett J."/>
            <person name="Yang X."/>
            <person name="Ye C.Y."/>
            <person name="Mauro-Herrera M."/>
            <person name="Wang L."/>
            <person name="Li P."/>
            <person name="Sharma M."/>
            <person name="Sharma R."/>
            <person name="Ronald P.C."/>
            <person name="Panaud O."/>
            <person name="Kellogg E.A."/>
            <person name="Brutnell T.P."/>
            <person name="Doust A.N."/>
            <person name="Tuskan G.A."/>
            <person name="Rokhsar D."/>
            <person name="Devos K.M."/>
        </authorList>
    </citation>
    <scope>NUCLEOTIDE SEQUENCE [LARGE SCALE GENOMIC DNA]</scope>
    <source>
        <strain evidence="2">Yugu1</strain>
    </source>
</reference>
<dbReference type="EMBL" id="CM003532">
    <property type="protein sequence ID" value="RCV24152.1"/>
    <property type="molecule type" value="Genomic_DNA"/>
</dbReference>
<gene>
    <name evidence="2" type="ORF">SETIT_5G061800v2</name>
</gene>
<organism evidence="2">
    <name type="scientific">Setaria italica</name>
    <name type="common">Foxtail millet</name>
    <name type="synonym">Panicum italicum</name>
    <dbReference type="NCBI Taxonomy" id="4555"/>
    <lineage>
        <taxon>Eukaryota</taxon>
        <taxon>Viridiplantae</taxon>
        <taxon>Streptophyta</taxon>
        <taxon>Embryophyta</taxon>
        <taxon>Tracheophyta</taxon>
        <taxon>Spermatophyta</taxon>
        <taxon>Magnoliopsida</taxon>
        <taxon>Liliopsida</taxon>
        <taxon>Poales</taxon>
        <taxon>Poaceae</taxon>
        <taxon>PACMAD clade</taxon>
        <taxon>Panicoideae</taxon>
        <taxon>Panicodae</taxon>
        <taxon>Paniceae</taxon>
        <taxon>Cenchrinae</taxon>
        <taxon>Setaria</taxon>
    </lineage>
</organism>
<feature type="region of interest" description="Disordered" evidence="1">
    <location>
        <begin position="1"/>
        <end position="23"/>
    </location>
</feature>
<dbReference type="AlphaFoldDB" id="A0A368R1W0"/>
<protein>
    <submittedName>
        <fullName evidence="2">Uncharacterized protein</fullName>
    </submittedName>
</protein>
<evidence type="ECO:0000313" key="2">
    <source>
        <dbReference type="EMBL" id="RCV24152.1"/>
    </source>
</evidence>
<name>A0A368R1W0_SETIT</name>
<sequence>MILSEGTGAAAARRQRRVTGTAGRPIGTGLRLLGVVGGQVGGGGTTHAARAQLWPAVVHGRGAKVELTARSSIVNHWMTGSTQEELVRFLSAH</sequence>
<reference evidence="2" key="2">
    <citation type="submission" date="2015-07" db="EMBL/GenBank/DDBJ databases">
        <authorList>
            <person name="Noorani M."/>
        </authorList>
    </citation>
    <scope>NUCLEOTIDE SEQUENCE</scope>
    <source>
        <strain evidence="2">Yugu1</strain>
    </source>
</reference>
<evidence type="ECO:0000256" key="1">
    <source>
        <dbReference type="SAM" id="MobiDB-lite"/>
    </source>
</evidence>
<proteinExistence type="predicted"/>
<accession>A0A368R1W0</accession>